<protein>
    <submittedName>
        <fullName evidence="1">HAD-like domain-containing protein</fullName>
    </submittedName>
</protein>
<organism evidence="1 2">
    <name type="scientific">Artemisia annua</name>
    <name type="common">Sweet wormwood</name>
    <dbReference type="NCBI Taxonomy" id="35608"/>
    <lineage>
        <taxon>Eukaryota</taxon>
        <taxon>Viridiplantae</taxon>
        <taxon>Streptophyta</taxon>
        <taxon>Embryophyta</taxon>
        <taxon>Tracheophyta</taxon>
        <taxon>Spermatophyta</taxon>
        <taxon>Magnoliopsida</taxon>
        <taxon>eudicotyledons</taxon>
        <taxon>Gunneridae</taxon>
        <taxon>Pentapetalae</taxon>
        <taxon>asterids</taxon>
        <taxon>campanulids</taxon>
        <taxon>Asterales</taxon>
        <taxon>Asteraceae</taxon>
        <taxon>Asteroideae</taxon>
        <taxon>Anthemideae</taxon>
        <taxon>Artemisiinae</taxon>
        <taxon>Artemisia</taxon>
    </lineage>
</organism>
<evidence type="ECO:0000313" key="2">
    <source>
        <dbReference type="Proteomes" id="UP000245207"/>
    </source>
</evidence>
<proteinExistence type="predicted"/>
<accession>A0A2U1QIV4</accession>
<keyword evidence="2" id="KW-1185">Reference proteome</keyword>
<sequence>MVKEGFEDWLLFIQDMVVKSRKIKVHTTNGIIVDQAWKELRVGDVIKGDGNPRLGVVGGFSLTNHIVPCGRRILEDSEDKTDFEWLDSSGLGVGGGVHRWLPSHDSEKMHRLPLPLWREEENYFLLRKMKSTTHPTIREIFQ</sequence>
<comment type="caution">
    <text evidence="1">The sequence shown here is derived from an EMBL/GenBank/DDBJ whole genome shotgun (WGS) entry which is preliminary data.</text>
</comment>
<reference evidence="1 2" key="1">
    <citation type="journal article" date="2018" name="Mol. Plant">
        <title>The genome of Artemisia annua provides insight into the evolution of Asteraceae family and artemisinin biosynthesis.</title>
        <authorList>
            <person name="Shen Q."/>
            <person name="Zhang L."/>
            <person name="Liao Z."/>
            <person name="Wang S."/>
            <person name="Yan T."/>
            <person name="Shi P."/>
            <person name="Liu M."/>
            <person name="Fu X."/>
            <person name="Pan Q."/>
            <person name="Wang Y."/>
            <person name="Lv Z."/>
            <person name="Lu X."/>
            <person name="Zhang F."/>
            <person name="Jiang W."/>
            <person name="Ma Y."/>
            <person name="Chen M."/>
            <person name="Hao X."/>
            <person name="Li L."/>
            <person name="Tang Y."/>
            <person name="Lv G."/>
            <person name="Zhou Y."/>
            <person name="Sun X."/>
            <person name="Brodelius P.E."/>
            <person name="Rose J.K.C."/>
            <person name="Tang K."/>
        </authorList>
    </citation>
    <scope>NUCLEOTIDE SEQUENCE [LARGE SCALE GENOMIC DNA]</scope>
    <source>
        <strain evidence="2">cv. Huhao1</strain>
        <tissue evidence="1">Leaf</tissue>
    </source>
</reference>
<dbReference type="Proteomes" id="UP000245207">
    <property type="component" value="Unassembled WGS sequence"/>
</dbReference>
<name>A0A2U1QIV4_ARTAN</name>
<dbReference type="EMBL" id="PKPP01000095">
    <property type="protein sequence ID" value="PWA97905.1"/>
    <property type="molecule type" value="Genomic_DNA"/>
</dbReference>
<evidence type="ECO:0000313" key="1">
    <source>
        <dbReference type="EMBL" id="PWA97905.1"/>
    </source>
</evidence>
<dbReference type="STRING" id="35608.A0A2U1QIV4"/>
<dbReference type="AlphaFoldDB" id="A0A2U1QIV4"/>
<dbReference type="OrthoDB" id="377733at2759"/>
<gene>
    <name evidence="1" type="ORF">CTI12_AA024980</name>
</gene>